<dbReference type="GeneID" id="112455013"/>
<evidence type="ECO:0000313" key="3">
    <source>
        <dbReference type="RefSeq" id="XP_024872453.1"/>
    </source>
</evidence>
<dbReference type="Proteomes" id="UP000504618">
    <property type="component" value="Unplaced"/>
</dbReference>
<dbReference type="Pfam" id="PF03564">
    <property type="entry name" value="DUF1759"/>
    <property type="match status" value="1"/>
</dbReference>
<dbReference type="OrthoDB" id="7697989at2759"/>
<organism evidence="2 3">
    <name type="scientific">Temnothorax curvispinosus</name>
    <dbReference type="NCBI Taxonomy" id="300111"/>
    <lineage>
        <taxon>Eukaryota</taxon>
        <taxon>Metazoa</taxon>
        <taxon>Ecdysozoa</taxon>
        <taxon>Arthropoda</taxon>
        <taxon>Hexapoda</taxon>
        <taxon>Insecta</taxon>
        <taxon>Pterygota</taxon>
        <taxon>Neoptera</taxon>
        <taxon>Endopterygota</taxon>
        <taxon>Hymenoptera</taxon>
        <taxon>Apocrita</taxon>
        <taxon>Aculeata</taxon>
        <taxon>Formicoidea</taxon>
        <taxon>Formicidae</taxon>
        <taxon>Myrmicinae</taxon>
        <taxon>Temnothorax</taxon>
    </lineage>
</organism>
<dbReference type="RefSeq" id="XP_024872453.1">
    <property type="nucleotide sequence ID" value="XM_025016685.1"/>
</dbReference>
<keyword evidence="2" id="KW-1185">Reference proteome</keyword>
<dbReference type="InterPro" id="IPR005312">
    <property type="entry name" value="DUF1759"/>
</dbReference>
<name>A0A6J1PT37_9HYME</name>
<dbReference type="AlphaFoldDB" id="A0A6J1PT37"/>
<reference evidence="3" key="1">
    <citation type="submission" date="2025-08" db="UniProtKB">
        <authorList>
            <consortium name="RefSeq"/>
        </authorList>
    </citation>
    <scope>IDENTIFICATION</scope>
    <source>
        <tissue evidence="3">Whole body</tissue>
    </source>
</reference>
<dbReference type="PANTHER" id="PTHR22954">
    <property type="entry name" value="RETROVIRAL PROTEASE-RELATED"/>
    <property type="match status" value="1"/>
</dbReference>
<gene>
    <name evidence="3" type="primary">LOC112455013</name>
</gene>
<feature type="region of interest" description="Disordered" evidence="1">
    <location>
        <begin position="1"/>
        <end position="31"/>
    </location>
</feature>
<dbReference type="PANTHER" id="PTHR22954:SF3">
    <property type="entry name" value="PROTEIN CBG08539"/>
    <property type="match status" value="1"/>
</dbReference>
<accession>A0A6J1PT37</accession>
<sequence length="299" mass="33403">MTDPAKTGTGGKTPPLLDLPEDRRTSDRQASPVRLSAELTLKVQTQMNRIETVRIISKTLPSTVDDTSVDEVLQILIQLEKVHKAFLKEHAYFEVSWPAALIAHEYFSKNAFAVEARECIAARRSLAKLKGALAERLAPKAASEAAQPSQSQQRLPDITIPLFKGEYGAWPTYLDLFKAVIYDQPLTDVEKLHYLRLLLEGPPAQLISGLSLTADSLKPSWEMLVDRYENKRLLIQSYLDQLFASSTLVQKNAAALDKLLTTFKEGIKGLQALGISQDLGDCILVYQLSRQLDRQTKEQ</sequence>
<protein>
    <submittedName>
        <fullName evidence="3">Uncharacterized protein LOC112455013</fullName>
    </submittedName>
</protein>
<evidence type="ECO:0000256" key="1">
    <source>
        <dbReference type="SAM" id="MobiDB-lite"/>
    </source>
</evidence>
<evidence type="ECO:0000313" key="2">
    <source>
        <dbReference type="Proteomes" id="UP000504618"/>
    </source>
</evidence>
<proteinExistence type="predicted"/>